<dbReference type="STRING" id="234267.Acid_6792"/>
<evidence type="ECO:0000313" key="3">
    <source>
        <dbReference type="EMBL" id="ABJ87710.1"/>
    </source>
</evidence>
<keyword evidence="3" id="KW-0430">Lectin</keyword>
<feature type="domain" description="Bulb-type lectin" evidence="2">
    <location>
        <begin position="120"/>
        <end position="228"/>
    </location>
</feature>
<dbReference type="HOGENOM" id="CLU_1214166_0_0_0"/>
<accession>Q01RL0</accession>
<dbReference type="PROSITE" id="PS50927">
    <property type="entry name" value="BULB_LECTIN"/>
    <property type="match status" value="1"/>
</dbReference>
<dbReference type="EMBL" id="CP000473">
    <property type="protein sequence ID" value="ABJ87710.1"/>
    <property type="molecule type" value="Genomic_DNA"/>
</dbReference>
<reference evidence="3" key="1">
    <citation type="submission" date="2006-10" db="EMBL/GenBank/DDBJ databases">
        <title>Complete sequence of Solibacter usitatus Ellin6076.</title>
        <authorList>
            <consortium name="US DOE Joint Genome Institute"/>
            <person name="Copeland A."/>
            <person name="Lucas S."/>
            <person name="Lapidus A."/>
            <person name="Barry K."/>
            <person name="Detter J.C."/>
            <person name="Glavina del Rio T."/>
            <person name="Hammon N."/>
            <person name="Israni S."/>
            <person name="Dalin E."/>
            <person name="Tice H."/>
            <person name="Pitluck S."/>
            <person name="Thompson L.S."/>
            <person name="Brettin T."/>
            <person name="Bruce D."/>
            <person name="Han C."/>
            <person name="Tapia R."/>
            <person name="Gilna P."/>
            <person name="Schmutz J."/>
            <person name="Larimer F."/>
            <person name="Land M."/>
            <person name="Hauser L."/>
            <person name="Kyrpides N."/>
            <person name="Mikhailova N."/>
            <person name="Janssen P.H."/>
            <person name="Kuske C.R."/>
            <person name="Richardson P."/>
        </authorList>
    </citation>
    <scope>NUCLEOTIDE SEQUENCE</scope>
    <source>
        <strain evidence="3">Ellin6076</strain>
    </source>
</reference>
<dbReference type="AlphaFoldDB" id="Q01RL0"/>
<dbReference type="InterPro" id="IPR036426">
    <property type="entry name" value="Bulb-type_lectin_dom_sf"/>
</dbReference>
<dbReference type="InterPro" id="IPR001480">
    <property type="entry name" value="Bulb-type_lectin_dom"/>
</dbReference>
<dbReference type="Gene3D" id="2.90.10.10">
    <property type="entry name" value="Bulb-type lectin domain"/>
    <property type="match status" value="2"/>
</dbReference>
<evidence type="ECO:0000256" key="1">
    <source>
        <dbReference type="SAM" id="Phobius"/>
    </source>
</evidence>
<organism evidence="3">
    <name type="scientific">Solibacter usitatus (strain Ellin6076)</name>
    <dbReference type="NCBI Taxonomy" id="234267"/>
    <lineage>
        <taxon>Bacteria</taxon>
        <taxon>Pseudomonadati</taxon>
        <taxon>Acidobacteriota</taxon>
        <taxon>Terriglobia</taxon>
        <taxon>Bryobacterales</taxon>
        <taxon>Solibacteraceae</taxon>
        <taxon>Candidatus Solibacter</taxon>
    </lineage>
</organism>
<gene>
    <name evidence="3" type="ordered locus">Acid_6792</name>
</gene>
<dbReference type="InParanoid" id="Q01RL0"/>
<keyword evidence="1" id="KW-0812">Transmembrane</keyword>
<evidence type="ECO:0000259" key="2">
    <source>
        <dbReference type="PROSITE" id="PS50927"/>
    </source>
</evidence>
<feature type="transmembrane region" description="Helical" evidence="1">
    <location>
        <begin position="30"/>
        <end position="51"/>
    </location>
</feature>
<keyword evidence="1" id="KW-1133">Transmembrane helix</keyword>
<sequence length="228" mass="23895" precursor="true">MRLLPRITQLLTSQNHTIVKRTNEIDMRRLLIAAACLIIPGLTGAAAYAAGGSNSAAAALCQKGGYVNLTRADFSNFSNTGECVSYAAKGGKLVPIRATLVLTESTSITTPKCWEAVGPTGVTPTGTALWNSGTFQHEGASLCFQADGNLVIYEAGHVGDPAYAPWDTKTYNNPGAFLAFQGDGNLVIYTALPNPVPLWSSGTSGHPSDCVIFQGDGNLVIYPGCTKP</sequence>
<dbReference type="OrthoDB" id="773394at2"/>
<keyword evidence="1" id="KW-0472">Membrane</keyword>
<dbReference type="GO" id="GO:0030246">
    <property type="term" value="F:carbohydrate binding"/>
    <property type="evidence" value="ECO:0007669"/>
    <property type="project" value="UniProtKB-KW"/>
</dbReference>
<dbReference type="eggNOG" id="COG3227">
    <property type="taxonomic scope" value="Bacteria"/>
</dbReference>
<proteinExistence type="predicted"/>
<dbReference type="SUPFAM" id="SSF51110">
    <property type="entry name" value="alpha-D-mannose-specific plant lectins"/>
    <property type="match status" value="1"/>
</dbReference>
<dbReference type="KEGG" id="sus:Acid_6792"/>
<name>Q01RL0_SOLUE</name>
<protein>
    <submittedName>
        <fullName evidence="3">Curculin domain protein (Mannose-binding) lectin</fullName>
    </submittedName>
</protein>